<dbReference type="InterPro" id="IPR003953">
    <property type="entry name" value="FAD-dep_OxRdtase_2_FAD-bd"/>
</dbReference>
<comment type="cofactor">
    <cofactor evidence="1">
        <name>FAD</name>
        <dbReference type="ChEBI" id="CHEBI:57692"/>
    </cofactor>
</comment>
<dbReference type="Gene3D" id="3.90.700.10">
    <property type="entry name" value="Succinate dehydrogenase/fumarate reductase flavoprotein, catalytic domain"/>
    <property type="match status" value="1"/>
</dbReference>
<dbReference type="STRING" id="233100.SAMN05216526_1143"/>
<sequence>MNSTDVLVIGGGIAALCSAISASEHGAKVTLVDSAPKFQRGGNARHSRNLRIAHDQPSPLFPGQYGVDEYMADLNAINHGAGDPELCQILAKQSAELPDWFMRQGLKFETIEQANLPYSRKTAFFLGGGRHAMNALFTRAETLGVEILQETTVTHVPLHVRENFEIVLQQPQDQCTLRAASVIICSGGYQANLDKLREDLGPVADHLRVRGSPWVTGALLSDLLAQGAKPVGRRDQCHAVAVHADAPLTDGGIVTRADGLHWGIVINKRGERFFDEAKMTSPHRYSYWGQTLLQNADGPSYLLLDADGETQLPDHIYEPVRAHSLTELASAIDVDPQQLQKTVSQYHDHIVSETSSANCHCTATPRKSRFAMALKKPPFSAYALCPGITFTGFGIQVDGKARVCITEGGPCERVFAAGMIMAPAILGGGYTAGAALAVGAVFGRIAGQQAAVAMRH</sequence>
<evidence type="ECO:0000313" key="6">
    <source>
        <dbReference type="EMBL" id="SIT69706.1"/>
    </source>
</evidence>
<dbReference type="GO" id="GO:0016491">
    <property type="term" value="F:oxidoreductase activity"/>
    <property type="evidence" value="ECO:0007669"/>
    <property type="project" value="UniProtKB-KW"/>
</dbReference>
<feature type="domain" description="FAD-dependent oxidoreductase 2 FAD-binding" evidence="5">
    <location>
        <begin position="5"/>
        <end position="422"/>
    </location>
</feature>
<dbReference type="RefSeq" id="WP_076755546.1">
    <property type="nucleotide sequence ID" value="NZ_CP023018.1"/>
</dbReference>
<protein>
    <submittedName>
        <fullName evidence="6">Tricarballylate dehydrogenase</fullName>
    </submittedName>
</protein>
<organism evidence="6 7">
    <name type="scientific">Ectothiorhodosinus mongolicus</name>
    <dbReference type="NCBI Taxonomy" id="233100"/>
    <lineage>
        <taxon>Bacteria</taxon>
        <taxon>Pseudomonadati</taxon>
        <taxon>Pseudomonadota</taxon>
        <taxon>Gammaproteobacteria</taxon>
        <taxon>Chromatiales</taxon>
        <taxon>Ectothiorhodospiraceae</taxon>
        <taxon>Ectothiorhodosinus</taxon>
    </lineage>
</organism>
<evidence type="ECO:0000259" key="5">
    <source>
        <dbReference type="Pfam" id="PF00890"/>
    </source>
</evidence>
<keyword evidence="2" id="KW-0285">Flavoprotein</keyword>
<keyword evidence="7" id="KW-1185">Reference proteome</keyword>
<dbReference type="Proteomes" id="UP000223759">
    <property type="component" value="Unassembled WGS sequence"/>
</dbReference>
<reference evidence="6 7" key="1">
    <citation type="submission" date="2017-01" db="EMBL/GenBank/DDBJ databases">
        <authorList>
            <person name="Mah S.A."/>
            <person name="Swanson W.J."/>
            <person name="Moy G.W."/>
            <person name="Vacquier V.D."/>
        </authorList>
    </citation>
    <scope>NUCLEOTIDE SEQUENCE [LARGE SCALE GENOMIC DNA]</scope>
    <source>
        <strain evidence="6 7">M9</strain>
    </source>
</reference>
<accession>A0A1R3W1G4</accession>
<dbReference type="Pfam" id="PF00890">
    <property type="entry name" value="FAD_binding_2"/>
    <property type="match status" value="1"/>
</dbReference>
<dbReference type="PANTHER" id="PTHR43400:SF7">
    <property type="entry name" value="FAD-DEPENDENT OXIDOREDUCTASE 2 FAD BINDING DOMAIN-CONTAINING PROTEIN"/>
    <property type="match status" value="1"/>
</dbReference>
<evidence type="ECO:0000256" key="3">
    <source>
        <dbReference type="ARBA" id="ARBA00022827"/>
    </source>
</evidence>
<dbReference type="InterPro" id="IPR036188">
    <property type="entry name" value="FAD/NAD-bd_sf"/>
</dbReference>
<dbReference type="SUPFAM" id="SSF56425">
    <property type="entry name" value="Succinate dehydrogenase/fumarate reductase flavoprotein, catalytic domain"/>
    <property type="match status" value="1"/>
</dbReference>
<dbReference type="PANTHER" id="PTHR43400">
    <property type="entry name" value="FUMARATE REDUCTASE"/>
    <property type="match status" value="1"/>
</dbReference>
<gene>
    <name evidence="6" type="ORF">SAMN05216526_1143</name>
</gene>
<evidence type="ECO:0000256" key="1">
    <source>
        <dbReference type="ARBA" id="ARBA00001974"/>
    </source>
</evidence>
<dbReference type="EMBL" id="FTPK01000002">
    <property type="protein sequence ID" value="SIT69706.1"/>
    <property type="molecule type" value="Genomic_DNA"/>
</dbReference>
<dbReference type="InterPro" id="IPR050315">
    <property type="entry name" value="FAD-oxidoreductase_2"/>
</dbReference>
<dbReference type="InterPro" id="IPR012831">
    <property type="entry name" value="CobZ"/>
</dbReference>
<dbReference type="InterPro" id="IPR027477">
    <property type="entry name" value="Succ_DH/fumarate_Rdtase_cat_sf"/>
</dbReference>
<dbReference type="NCBIfam" id="NF006130">
    <property type="entry name" value="PRK08274.1"/>
    <property type="match status" value="1"/>
</dbReference>
<evidence type="ECO:0000256" key="2">
    <source>
        <dbReference type="ARBA" id="ARBA00022630"/>
    </source>
</evidence>
<dbReference type="AlphaFoldDB" id="A0A1R3W1G4"/>
<name>A0A1R3W1G4_9GAMM</name>
<dbReference type="Gene3D" id="3.50.50.60">
    <property type="entry name" value="FAD/NAD(P)-binding domain"/>
    <property type="match status" value="1"/>
</dbReference>
<evidence type="ECO:0000313" key="7">
    <source>
        <dbReference type="Proteomes" id="UP000223759"/>
    </source>
</evidence>
<dbReference type="SUPFAM" id="SSF51905">
    <property type="entry name" value="FAD/NAD(P)-binding domain"/>
    <property type="match status" value="1"/>
</dbReference>
<dbReference type="NCBIfam" id="TIGR02485">
    <property type="entry name" value="CobZ_N-term"/>
    <property type="match status" value="1"/>
</dbReference>
<keyword evidence="4" id="KW-0560">Oxidoreductase</keyword>
<dbReference type="OrthoDB" id="9813348at2"/>
<evidence type="ECO:0000256" key="4">
    <source>
        <dbReference type="ARBA" id="ARBA00023002"/>
    </source>
</evidence>
<keyword evidence="3" id="KW-0274">FAD</keyword>
<proteinExistence type="predicted"/>